<evidence type="ECO:0000313" key="3">
    <source>
        <dbReference type="Proteomes" id="UP000248340"/>
    </source>
</evidence>
<dbReference type="EMBL" id="KZ821701">
    <property type="protein sequence ID" value="PYH81505.1"/>
    <property type="molecule type" value="Genomic_DNA"/>
</dbReference>
<name>A0A319C7Z2_9EURO</name>
<dbReference type="OrthoDB" id="3682664at2759"/>
<accession>A0A319C7Z2</accession>
<dbReference type="Proteomes" id="UP000248340">
    <property type="component" value="Unassembled WGS sequence"/>
</dbReference>
<feature type="signal peptide" evidence="1">
    <location>
        <begin position="1"/>
        <end position="28"/>
    </location>
</feature>
<organism evidence="2 3">
    <name type="scientific">Aspergillus uvarum CBS 121591</name>
    <dbReference type="NCBI Taxonomy" id="1448315"/>
    <lineage>
        <taxon>Eukaryota</taxon>
        <taxon>Fungi</taxon>
        <taxon>Dikarya</taxon>
        <taxon>Ascomycota</taxon>
        <taxon>Pezizomycotina</taxon>
        <taxon>Eurotiomycetes</taxon>
        <taxon>Eurotiomycetidae</taxon>
        <taxon>Eurotiales</taxon>
        <taxon>Aspergillaceae</taxon>
        <taxon>Aspergillus</taxon>
        <taxon>Aspergillus subgen. Circumdati</taxon>
    </lineage>
</organism>
<sequence>MHLTTTLTTAPSALLLLLPLLLPTLAAAAGNAVVINNCNNPIYLWSVGGSVGPRQTIQPGASYTEALHYDPASGGVSLKITKTPDGLYDGSPQLNYAYTLDGAKAWYDLSSVFGDAFAGSVLSVKPSDTACPKICWPNGVNPGGSQVKTCQAGSNEVLTVCAAGC</sequence>
<evidence type="ECO:0000256" key="1">
    <source>
        <dbReference type="SAM" id="SignalP"/>
    </source>
</evidence>
<dbReference type="PANTHER" id="PTHR36195:SF4">
    <property type="entry name" value="DOMAIN PROTEIN, PUTATIVE (AFU_ORTHOLOGUE AFUA_5G01990)-RELATED"/>
    <property type="match status" value="1"/>
</dbReference>
<dbReference type="VEuPathDB" id="FungiDB:BO82DRAFT_354540"/>
<dbReference type="Pfam" id="PF04681">
    <property type="entry name" value="Bys1"/>
    <property type="match status" value="1"/>
</dbReference>
<dbReference type="GeneID" id="37137969"/>
<reference evidence="2 3" key="1">
    <citation type="submission" date="2016-12" db="EMBL/GenBank/DDBJ databases">
        <title>The genomes of Aspergillus section Nigri reveals drivers in fungal speciation.</title>
        <authorList>
            <consortium name="DOE Joint Genome Institute"/>
            <person name="Vesth T.C."/>
            <person name="Nybo J."/>
            <person name="Theobald S."/>
            <person name="Brandl J."/>
            <person name="Frisvad J.C."/>
            <person name="Nielsen K.F."/>
            <person name="Lyhne E.K."/>
            <person name="Kogle M.E."/>
            <person name="Kuo A."/>
            <person name="Riley R."/>
            <person name="Clum A."/>
            <person name="Nolan M."/>
            <person name="Lipzen A."/>
            <person name="Salamov A."/>
            <person name="Henrissat B."/>
            <person name="Wiebenga A."/>
            <person name="De Vries R.P."/>
            <person name="Grigoriev I.V."/>
            <person name="Mortensen U.H."/>
            <person name="Andersen M.R."/>
            <person name="Baker S.E."/>
        </authorList>
    </citation>
    <scope>NUCLEOTIDE SEQUENCE [LARGE SCALE GENOMIC DNA]</scope>
    <source>
        <strain evidence="2 3">CBS 121591</strain>
    </source>
</reference>
<proteinExistence type="predicted"/>
<feature type="chain" id="PRO_5016447949" evidence="1">
    <location>
        <begin position="29"/>
        <end position="165"/>
    </location>
</feature>
<evidence type="ECO:0000313" key="2">
    <source>
        <dbReference type="EMBL" id="PYH81505.1"/>
    </source>
</evidence>
<dbReference type="AlphaFoldDB" id="A0A319C7Z2"/>
<dbReference type="STRING" id="1448315.A0A319C7Z2"/>
<dbReference type="RefSeq" id="XP_025491705.1">
    <property type="nucleotide sequence ID" value="XM_025635228.1"/>
</dbReference>
<dbReference type="PANTHER" id="PTHR36195">
    <property type="entry name" value="DOMAIN PROTEIN, PUTATIVE (AFU_ORTHOLOGUE AFUA_5G01990)-RELATED-RELATED"/>
    <property type="match status" value="1"/>
</dbReference>
<keyword evidence="1" id="KW-0732">Signal</keyword>
<gene>
    <name evidence="2" type="ORF">BO82DRAFT_354540</name>
</gene>
<keyword evidence="3" id="KW-1185">Reference proteome</keyword>
<dbReference type="InterPro" id="IPR006771">
    <property type="entry name" value="CetA-like"/>
</dbReference>
<protein>
    <submittedName>
        <fullName evidence="2">Putative BYS1 domain protein</fullName>
    </submittedName>
</protein>